<keyword evidence="1" id="KW-0472">Membrane</keyword>
<reference evidence="2 3" key="1">
    <citation type="submission" date="2017-08" db="EMBL/GenBank/DDBJ databases">
        <title>Fine stratification of microbial communities through a metagenomic profile of the photic zone.</title>
        <authorList>
            <person name="Haro-Moreno J.M."/>
            <person name="Lopez-Perez M."/>
            <person name="De La Torre J."/>
            <person name="Picazo A."/>
            <person name="Camacho A."/>
            <person name="Rodriguez-Valera F."/>
        </authorList>
    </citation>
    <scope>NUCLEOTIDE SEQUENCE [LARGE SCALE GENOMIC DNA]</scope>
    <source>
        <strain evidence="2">MED-G28</strain>
    </source>
</reference>
<proteinExistence type="predicted"/>
<feature type="transmembrane region" description="Helical" evidence="1">
    <location>
        <begin position="40"/>
        <end position="61"/>
    </location>
</feature>
<evidence type="ECO:0000313" key="2">
    <source>
        <dbReference type="EMBL" id="PDH32480.1"/>
    </source>
</evidence>
<keyword evidence="1" id="KW-1133">Transmembrane helix</keyword>
<evidence type="ECO:0000256" key="1">
    <source>
        <dbReference type="SAM" id="Phobius"/>
    </source>
</evidence>
<keyword evidence="1" id="KW-0812">Transmembrane</keyword>
<dbReference type="Proteomes" id="UP000219329">
    <property type="component" value="Unassembled WGS sequence"/>
</dbReference>
<protein>
    <submittedName>
        <fullName evidence="2">Uncharacterized protein</fullName>
    </submittedName>
</protein>
<accession>A0A2A5W7M7</accession>
<dbReference type="EMBL" id="NTJZ01000016">
    <property type="protein sequence ID" value="PDH32480.1"/>
    <property type="molecule type" value="Genomic_DNA"/>
</dbReference>
<gene>
    <name evidence="2" type="ORF">CNF02_11910</name>
</gene>
<comment type="caution">
    <text evidence="2">The sequence shown here is derived from an EMBL/GenBank/DDBJ whole genome shotgun (WGS) entry which is preliminary data.</text>
</comment>
<organism evidence="2 3">
    <name type="scientific">OM182 bacterium MED-G28</name>
    <dbReference type="NCBI Taxonomy" id="1986256"/>
    <lineage>
        <taxon>Bacteria</taxon>
        <taxon>Pseudomonadati</taxon>
        <taxon>Pseudomonadota</taxon>
        <taxon>Gammaproteobacteria</taxon>
        <taxon>OMG group</taxon>
        <taxon>OM182 clade</taxon>
    </lineage>
</organism>
<dbReference type="AlphaFoldDB" id="A0A2A5W7M7"/>
<evidence type="ECO:0000313" key="3">
    <source>
        <dbReference type="Proteomes" id="UP000219329"/>
    </source>
</evidence>
<name>A0A2A5W7M7_9GAMM</name>
<sequence>MNKLIALLQLLATVVLGIFALATAVNLILISMRPETISVVNAIIGQGILIICMLALASISLRKGLKGLRSDSSGTISEESQE</sequence>